<evidence type="ECO:0000313" key="3">
    <source>
        <dbReference type="RefSeq" id="XP_022236669.1"/>
    </source>
</evidence>
<feature type="region of interest" description="Disordered" evidence="1">
    <location>
        <begin position="101"/>
        <end position="128"/>
    </location>
</feature>
<dbReference type="InterPro" id="IPR015449">
    <property type="entry name" value="K_chnl_Ca-activ_SK"/>
</dbReference>
<proteinExistence type="predicted"/>
<feature type="compositionally biased region" description="Polar residues" evidence="1">
    <location>
        <begin position="229"/>
        <end position="247"/>
    </location>
</feature>
<gene>
    <name evidence="3" type="primary">LOC111084182</name>
</gene>
<evidence type="ECO:0000313" key="2">
    <source>
        <dbReference type="Proteomes" id="UP000694941"/>
    </source>
</evidence>
<feature type="compositionally biased region" description="Polar residues" evidence="1">
    <location>
        <begin position="110"/>
        <end position="120"/>
    </location>
</feature>
<dbReference type="Proteomes" id="UP000694941">
    <property type="component" value="Unplaced"/>
</dbReference>
<feature type="region of interest" description="Disordered" evidence="1">
    <location>
        <begin position="228"/>
        <end position="247"/>
    </location>
</feature>
<protein>
    <submittedName>
        <fullName evidence="3">Small conductance calcium-activated potassium channel protein-like</fullName>
    </submittedName>
</protein>
<dbReference type="GeneID" id="111084182"/>
<name>A0ABM1RZ64_LIMPO</name>
<dbReference type="Pfam" id="PF03530">
    <property type="entry name" value="SK_channel"/>
    <property type="match status" value="1"/>
</dbReference>
<keyword evidence="2" id="KW-1185">Reference proteome</keyword>
<evidence type="ECO:0000256" key="1">
    <source>
        <dbReference type="SAM" id="MobiDB-lite"/>
    </source>
</evidence>
<reference evidence="3" key="1">
    <citation type="submission" date="2025-08" db="UniProtKB">
        <authorList>
            <consortium name="RefSeq"/>
        </authorList>
    </citation>
    <scope>IDENTIFICATION</scope>
    <source>
        <tissue evidence="3">Muscle</tissue>
    </source>
</reference>
<dbReference type="PANTHER" id="PTHR10153">
    <property type="entry name" value="SMALL CONDUCTANCE CALCIUM-ACTIVATED POTASSIUM CHANNEL"/>
    <property type="match status" value="1"/>
</dbReference>
<dbReference type="RefSeq" id="XP_022236669.1">
    <property type="nucleotide sequence ID" value="XM_022380961.1"/>
</dbReference>
<sequence length="333" mass="37005">MSVVMVTPVEDERVEYSTCPTESGGLYFSLGVGNKIEEGCVQQSVETSPLRQSPLMLGRMYSEPERHLPTTTEFHTLEQCDASPPNCRSCPEIRPEIHVQEVRTEDESTDSQCHAPSTTSWDDDTETKVWSPHARQVLKTQLEPSTLRRTVSRESVRIPRNGLQVDDSTSAVPGAVTTLVPSYTVLPQSGNRQGYRAERESDIAEIATGSMRVNGAIRQFKQLRKPASSLCSPSSMKTQPQNSTESENAGIALVGVNSEYPRYTEEKKPTSGFHKPSVGYRLGRRKALFEKRKRISDYALVMAMFGIGMMVLENELSAGGVYTKVTFDYITHS</sequence>
<organism evidence="2 3">
    <name type="scientific">Limulus polyphemus</name>
    <name type="common">Atlantic horseshoe crab</name>
    <dbReference type="NCBI Taxonomy" id="6850"/>
    <lineage>
        <taxon>Eukaryota</taxon>
        <taxon>Metazoa</taxon>
        <taxon>Ecdysozoa</taxon>
        <taxon>Arthropoda</taxon>
        <taxon>Chelicerata</taxon>
        <taxon>Merostomata</taxon>
        <taxon>Xiphosura</taxon>
        <taxon>Limulidae</taxon>
        <taxon>Limulus</taxon>
    </lineage>
</organism>
<accession>A0ABM1RZ64</accession>